<feature type="non-terminal residue" evidence="1">
    <location>
        <position position="1"/>
    </location>
</feature>
<protein>
    <submittedName>
        <fullName evidence="1">7329_t:CDS:1</fullName>
    </submittedName>
</protein>
<accession>A0ACA9P8M3</accession>
<reference evidence="1" key="1">
    <citation type="submission" date="2021-06" db="EMBL/GenBank/DDBJ databases">
        <authorList>
            <person name="Kallberg Y."/>
            <person name="Tangrot J."/>
            <person name="Rosling A."/>
        </authorList>
    </citation>
    <scope>NUCLEOTIDE SEQUENCE</scope>
    <source>
        <strain evidence="1">MA461A</strain>
    </source>
</reference>
<organism evidence="1 2">
    <name type="scientific">Racocetra persica</name>
    <dbReference type="NCBI Taxonomy" id="160502"/>
    <lineage>
        <taxon>Eukaryota</taxon>
        <taxon>Fungi</taxon>
        <taxon>Fungi incertae sedis</taxon>
        <taxon>Mucoromycota</taxon>
        <taxon>Glomeromycotina</taxon>
        <taxon>Glomeromycetes</taxon>
        <taxon>Diversisporales</taxon>
        <taxon>Gigasporaceae</taxon>
        <taxon>Racocetra</taxon>
    </lineage>
</organism>
<comment type="caution">
    <text evidence="1">The sequence shown here is derived from an EMBL/GenBank/DDBJ whole genome shotgun (WGS) entry which is preliminary data.</text>
</comment>
<proteinExistence type="predicted"/>
<gene>
    <name evidence="1" type="ORF">RPERSI_LOCUS9757</name>
</gene>
<dbReference type="EMBL" id="CAJVQC010018688">
    <property type="protein sequence ID" value="CAG8695415.1"/>
    <property type="molecule type" value="Genomic_DNA"/>
</dbReference>
<name>A0ACA9P8M3_9GLOM</name>
<evidence type="ECO:0000313" key="1">
    <source>
        <dbReference type="EMBL" id="CAG8695415.1"/>
    </source>
</evidence>
<sequence>MIAAISPADYDETLSTLRYADAAKRIKNKAVVNEDPNARLIRELKEELQMLRSKLGVEPGEVSYDSGVPDSKQVITFKDPEGNVIKKTKDQYDLSKVKALTSSASFLLAAFALPGSAESVGLVIIV</sequence>
<evidence type="ECO:0000313" key="2">
    <source>
        <dbReference type="Proteomes" id="UP000789920"/>
    </source>
</evidence>
<keyword evidence="2" id="KW-1185">Reference proteome</keyword>
<dbReference type="Proteomes" id="UP000789920">
    <property type="component" value="Unassembled WGS sequence"/>
</dbReference>